<dbReference type="AlphaFoldDB" id="A0A4P6YRP1"/>
<feature type="domain" description="Mvd1 C-terminal" evidence="8">
    <location>
        <begin position="178"/>
        <end position="310"/>
    </location>
</feature>
<dbReference type="InterPro" id="IPR029765">
    <property type="entry name" value="Mev_diP_decarb"/>
</dbReference>
<dbReference type="InterPro" id="IPR053859">
    <property type="entry name" value="MVD-like_N"/>
</dbReference>
<dbReference type="GO" id="GO:0019287">
    <property type="term" value="P:isopentenyl diphosphate biosynthetic process, mevalonate pathway"/>
    <property type="evidence" value="ECO:0007669"/>
    <property type="project" value="InterPro"/>
</dbReference>
<dbReference type="Gene3D" id="3.30.230.10">
    <property type="match status" value="1"/>
</dbReference>
<dbReference type="PANTHER" id="PTHR10977:SF3">
    <property type="entry name" value="DIPHOSPHOMEVALONATE DECARBOXYLASE"/>
    <property type="match status" value="1"/>
</dbReference>
<dbReference type="InterPro" id="IPR036554">
    <property type="entry name" value="GHMP_kinase_C_sf"/>
</dbReference>
<evidence type="ECO:0000259" key="8">
    <source>
        <dbReference type="Pfam" id="PF18376"/>
    </source>
</evidence>
<evidence type="ECO:0000313" key="10">
    <source>
        <dbReference type="EMBL" id="QBO35296.1"/>
    </source>
</evidence>
<dbReference type="GO" id="GO:0005524">
    <property type="term" value="F:ATP binding"/>
    <property type="evidence" value="ECO:0007669"/>
    <property type="project" value="UniProtKB-KW"/>
</dbReference>
<dbReference type="FunFam" id="3.30.230.10:FF:000072">
    <property type="entry name" value="Diphosphomevalonate decarboxylase"/>
    <property type="match status" value="1"/>
</dbReference>
<keyword evidence="11" id="KW-1185">Reference proteome</keyword>
<evidence type="ECO:0000256" key="5">
    <source>
        <dbReference type="ARBA" id="ARBA00022840"/>
    </source>
</evidence>
<evidence type="ECO:0000256" key="7">
    <source>
        <dbReference type="ARBA" id="ARBA00023239"/>
    </source>
</evidence>
<keyword evidence="4" id="KW-0547">Nucleotide-binding</keyword>
<dbReference type="InterPro" id="IPR020568">
    <property type="entry name" value="Ribosomal_Su5_D2-typ_SF"/>
</dbReference>
<keyword evidence="6" id="KW-0443">Lipid metabolism</keyword>
<feature type="domain" description="Diphosphomevalonate decarboxylase-like N-terminal" evidence="9">
    <location>
        <begin position="9"/>
        <end position="164"/>
    </location>
</feature>
<dbReference type="OrthoDB" id="5498344at2"/>
<dbReference type="Pfam" id="PF18376">
    <property type="entry name" value="MDD_C"/>
    <property type="match status" value="1"/>
</dbReference>
<dbReference type="InterPro" id="IPR005935">
    <property type="entry name" value="Mev_decarb"/>
</dbReference>
<dbReference type="SUPFAM" id="SSF55060">
    <property type="entry name" value="GHMP Kinase, C-terminal domain"/>
    <property type="match status" value="1"/>
</dbReference>
<evidence type="ECO:0000256" key="4">
    <source>
        <dbReference type="ARBA" id="ARBA00022741"/>
    </source>
</evidence>
<evidence type="ECO:0000259" key="9">
    <source>
        <dbReference type="Pfam" id="PF22700"/>
    </source>
</evidence>
<sequence length="325" mass="34639">MTNKSTARAHTNIALIKYWGKANQELIIPTNDSLSLTLDQFYTDTTVEFDANLNGDQLVLNNQLITGKMATKTSAFLDLIRNMASIDTPAKITSINHVPTAAGLASSASAFAALAAAGSDAAGLALSRTELSRLARRGSGSATRSIFGGFAEWIAGDSDANSYAQPFQENVTMDIQMLTVVVDATEKKIGSRAGMQHALSTSPFFKTWVTESAKDLVTIKEAIKRADFATIGEIAENNALQMHAINLSAKPGFTYFNGATIQLLNIVQELRQQGIPAYATMDAGPNVKIISQSTDTETISNAIKSVFPTVTLEVAKPGPGISFLN</sequence>
<dbReference type="PANTHER" id="PTHR10977">
    <property type="entry name" value="DIPHOSPHOMEVALONATE DECARBOXYLASE"/>
    <property type="match status" value="1"/>
</dbReference>
<organism evidence="10 11">
    <name type="scientific">Periweissella cryptocerci</name>
    <dbReference type="NCBI Taxonomy" id="2506420"/>
    <lineage>
        <taxon>Bacteria</taxon>
        <taxon>Bacillati</taxon>
        <taxon>Bacillota</taxon>
        <taxon>Bacilli</taxon>
        <taxon>Lactobacillales</taxon>
        <taxon>Lactobacillaceae</taxon>
        <taxon>Periweissella</taxon>
    </lineage>
</organism>
<dbReference type="GO" id="GO:0004163">
    <property type="term" value="F:diphosphomevalonate decarboxylase activity"/>
    <property type="evidence" value="ECO:0007669"/>
    <property type="project" value="UniProtKB-EC"/>
</dbReference>
<name>A0A4P6YRP1_9LACO</name>
<accession>A0A4P6YRP1</accession>
<dbReference type="Gene3D" id="3.30.70.890">
    <property type="entry name" value="GHMP kinase, C-terminal domain"/>
    <property type="match status" value="1"/>
</dbReference>
<dbReference type="GO" id="GO:0005829">
    <property type="term" value="C:cytosol"/>
    <property type="evidence" value="ECO:0007669"/>
    <property type="project" value="InterPro"/>
</dbReference>
<evidence type="ECO:0000256" key="3">
    <source>
        <dbReference type="ARBA" id="ARBA00022516"/>
    </source>
</evidence>
<evidence type="ECO:0000256" key="6">
    <source>
        <dbReference type="ARBA" id="ARBA00023098"/>
    </source>
</evidence>
<dbReference type="RefSeq" id="WP_133362376.1">
    <property type="nucleotide sequence ID" value="NZ_CP037940.1"/>
</dbReference>
<keyword evidence="7 10" id="KW-0456">Lyase</keyword>
<protein>
    <recommendedName>
        <fullName evidence="2">diphosphomevalonate decarboxylase</fullName>
        <ecNumber evidence="2">4.1.1.33</ecNumber>
    </recommendedName>
</protein>
<dbReference type="NCBIfam" id="TIGR01240">
    <property type="entry name" value="mevDPdecarb"/>
    <property type="match status" value="1"/>
</dbReference>
<comment type="similarity">
    <text evidence="1">Belongs to the diphosphomevalonate decarboxylase family.</text>
</comment>
<evidence type="ECO:0000313" key="11">
    <source>
        <dbReference type="Proteomes" id="UP000292886"/>
    </source>
</evidence>
<reference evidence="11" key="1">
    <citation type="submission" date="2019-03" db="EMBL/GenBank/DDBJ databases">
        <title>Weissella sp. 26KH-42 Genome sequencing.</title>
        <authorList>
            <person name="Heo J."/>
            <person name="Kim S.-J."/>
            <person name="Kim J.-S."/>
            <person name="Hong S.-B."/>
            <person name="Kwon S.-W."/>
        </authorList>
    </citation>
    <scope>NUCLEOTIDE SEQUENCE [LARGE SCALE GENOMIC DNA]</scope>
    <source>
        <strain evidence="11">26KH-42</strain>
    </source>
</reference>
<keyword evidence="3" id="KW-0444">Lipid biosynthesis</keyword>
<dbReference type="Pfam" id="PF22700">
    <property type="entry name" value="MVD-like_N"/>
    <property type="match status" value="1"/>
</dbReference>
<keyword evidence="5" id="KW-0067">ATP-binding</keyword>
<dbReference type="KEGG" id="wei:EQG49_01865"/>
<dbReference type="SUPFAM" id="SSF54211">
    <property type="entry name" value="Ribosomal protein S5 domain 2-like"/>
    <property type="match status" value="1"/>
</dbReference>
<dbReference type="Proteomes" id="UP000292886">
    <property type="component" value="Chromosome"/>
</dbReference>
<evidence type="ECO:0000256" key="2">
    <source>
        <dbReference type="ARBA" id="ARBA00012296"/>
    </source>
</evidence>
<dbReference type="PIRSF" id="PIRSF015950">
    <property type="entry name" value="Mev_P_decrbx"/>
    <property type="match status" value="1"/>
</dbReference>
<gene>
    <name evidence="10" type="primary">mvaD</name>
    <name evidence="10" type="ORF">EQG49_01865</name>
</gene>
<proteinExistence type="inferred from homology"/>
<dbReference type="InterPro" id="IPR014721">
    <property type="entry name" value="Ribsml_uS5_D2-typ_fold_subgr"/>
</dbReference>
<evidence type="ECO:0000256" key="1">
    <source>
        <dbReference type="ARBA" id="ARBA00008831"/>
    </source>
</evidence>
<dbReference type="InterPro" id="IPR041431">
    <property type="entry name" value="Mvd1_C"/>
</dbReference>
<dbReference type="EC" id="4.1.1.33" evidence="2"/>
<dbReference type="EMBL" id="CP037940">
    <property type="protein sequence ID" value="QBO35296.1"/>
    <property type="molecule type" value="Genomic_DNA"/>
</dbReference>